<evidence type="ECO:0000256" key="6">
    <source>
        <dbReference type="ARBA" id="ARBA00022898"/>
    </source>
</evidence>
<feature type="transmembrane region" description="Helical" evidence="8">
    <location>
        <begin position="339"/>
        <end position="358"/>
    </location>
</feature>
<dbReference type="InterPro" id="IPR015424">
    <property type="entry name" value="PyrdxlP-dep_Trfase"/>
</dbReference>
<feature type="compositionally biased region" description="Basic and acidic residues" evidence="7">
    <location>
        <begin position="1"/>
        <end position="23"/>
    </location>
</feature>
<feature type="transmembrane region" description="Helical" evidence="8">
    <location>
        <begin position="167"/>
        <end position="187"/>
    </location>
</feature>
<dbReference type="AlphaFoldDB" id="A0A364L6Y7"/>
<feature type="transmembrane region" description="Helical" evidence="8">
    <location>
        <begin position="364"/>
        <end position="387"/>
    </location>
</feature>
<keyword evidence="5" id="KW-0808">Transferase</keyword>
<dbReference type="InterPro" id="IPR004839">
    <property type="entry name" value="Aminotransferase_I/II_large"/>
</dbReference>
<feature type="transmembrane region" description="Helical" evidence="8">
    <location>
        <begin position="428"/>
        <end position="449"/>
    </location>
</feature>
<keyword evidence="8" id="KW-0472">Membrane</keyword>
<dbReference type="GeneID" id="63796776"/>
<dbReference type="Proteomes" id="UP000249363">
    <property type="component" value="Unassembled WGS sequence"/>
</dbReference>
<sequence length="1123" mass="123275">MNEEMQSEKKETITGSRAGEDSCHPCTADFSREMTPKNDPIDNEPFKTDPEQAQHPTGTEVEPPPDGGYGWVCVLCVFLVNAHTWGINSSYGVFLAHYLSDNTFPGASDLDFAFIGGLSLSMAQFTAPAATITTREWGTKTTLAIGIVLQSAALLGASWSTEIWQLFLSQGVCFGFGMGMQFSATVGIIPQWFTRRRSLANGVATAGSGIGGLIYSLATDALIQRWGTGWAFRVLAIVSAVASGFCAIIIRDRNKAIGAIQIAFHFELLKRPEFLLTLAWGCFSVLGYALLLFSLPSYADTVGLTASQGSILGAMFNLGGGLGRPVIGYVSDSFGRINTALVSTFLAGLFSLVIWIFAKSFGVLIFYGLIGGAVSATYTTTVAPVGAEVVGLQLLPSALSVFWLSVVIPSTFAEPIALWLRIDNGTNFLHAQIFTGCMYMAATVSIWLVRAWKISELQKTGADGDPVKRNAGVRHNVAVMATSEGESKTIAVKTLFSLARLIAHHVLDRIITNLINVSTLSSITTSSGTVGLHIRNINMAQQQESRTTQRPPLDLSHHFSQTTKNRQSSNVKGLYKWFQIPGLQNVAGGLPHQSYFPYDTLEAAAAHPSRFNEPKSSKGKSSKPAEWHVTVPKIQDTTDILQKIDLSTALQYGTAEGYPPLAAFIRKFARDHLHPNVPYAGGPEVVMTCGATDGLGKAVEALTNSWNKTKDWIRDKEGVLFEEFAYMNAVQTVEPRGLNIVTVRVDADGMRASGPGGLADVLENWDYSKGKRPHLMYTVTLGQNPTGSTTSIERRKEIYSLCQKYDVIIIEDEPYWNLQFPSSRKHAAEYRGEAAVQADLFNRNYNAHGRSSGYEFLDSLVPSFLSVDVDGRVVRLDTFSKTIAPGCRLGWITAQPAIVERITRITEVSTQQPSGFVQVMVAQLLLQQQGSPATARKSADKEGLGWTLDGWVQWLSGLRDVYERRVHDMCSALEEGRTVAIDKPAANRRSSGLDSWSVINKVPMYEFNWPLAGMFIWIKIRYDTHPLLEIYGAEKVCKALWFFLLKKPFLILSAPGTMFAPTEAMRGRAFQYIRLSFAPMAEEAVTDISQHFVAGCRAFWQLENFDDIPDDAFVPEMMGMQMC</sequence>
<dbReference type="InterPro" id="IPR011701">
    <property type="entry name" value="MFS"/>
</dbReference>
<feature type="transmembrane region" description="Helical" evidence="8">
    <location>
        <begin position="143"/>
        <end position="161"/>
    </location>
</feature>
<dbReference type="InterPro" id="IPR036259">
    <property type="entry name" value="MFS_trans_sf"/>
</dbReference>
<keyword evidence="4" id="KW-0032">Aminotransferase</keyword>
<dbReference type="SUPFAM" id="SSF53383">
    <property type="entry name" value="PLP-dependent transferases"/>
    <property type="match status" value="1"/>
</dbReference>
<evidence type="ECO:0000256" key="5">
    <source>
        <dbReference type="ARBA" id="ARBA00022679"/>
    </source>
</evidence>
<dbReference type="Pfam" id="PF07690">
    <property type="entry name" value="MFS_1"/>
    <property type="match status" value="1"/>
</dbReference>
<keyword evidence="11" id="KW-1185">Reference proteome</keyword>
<comment type="subcellular location">
    <subcellularLocation>
        <location evidence="2">Membrane</location>
        <topology evidence="2">Multi-pass membrane protein</topology>
    </subcellularLocation>
</comment>
<dbReference type="Pfam" id="PF00155">
    <property type="entry name" value="Aminotran_1_2"/>
    <property type="match status" value="1"/>
</dbReference>
<evidence type="ECO:0000313" key="10">
    <source>
        <dbReference type="EMBL" id="RAO71549.1"/>
    </source>
</evidence>
<evidence type="ECO:0000256" key="3">
    <source>
        <dbReference type="ARBA" id="ARBA00007441"/>
    </source>
</evidence>
<dbReference type="Gene3D" id="1.20.1250.20">
    <property type="entry name" value="MFS general substrate transporter like domains"/>
    <property type="match status" value="2"/>
</dbReference>
<dbReference type="GO" id="GO:0008483">
    <property type="term" value="F:transaminase activity"/>
    <property type="evidence" value="ECO:0007669"/>
    <property type="project" value="UniProtKB-KW"/>
</dbReference>
<gene>
    <name evidence="10" type="ORF">BHQ10_007561</name>
</gene>
<feature type="transmembrane region" description="Helical" evidence="8">
    <location>
        <begin position="399"/>
        <end position="422"/>
    </location>
</feature>
<proteinExistence type="inferred from homology"/>
<keyword evidence="8" id="KW-1133">Transmembrane helix</keyword>
<organism evidence="10 11">
    <name type="scientific">Talaromyces amestolkiae</name>
    <dbReference type="NCBI Taxonomy" id="1196081"/>
    <lineage>
        <taxon>Eukaryota</taxon>
        <taxon>Fungi</taxon>
        <taxon>Dikarya</taxon>
        <taxon>Ascomycota</taxon>
        <taxon>Pezizomycotina</taxon>
        <taxon>Eurotiomycetes</taxon>
        <taxon>Eurotiomycetidae</taxon>
        <taxon>Eurotiales</taxon>
        <taxon>Trichocomaceae</taxon>
        <taxon>Talaromyces</taxon>
        <taxon>Talaromyces sect. Talaromyces</taxon>
    </lineage>
</organism>
<keyword evidence="6" id="KW-0663">Pyridoxal phosphate</keyword>
<dbReference type="GO" id="GO:1901605">
    <property type="term" value="P:alpha-amino acid metabolic process"/>
    <property type="evidence" value="ECO:0007669"/>
    <property type="project" value="TreeGrafter"/>
</dbReference>
<reference evidence="10 11" key="1">
    <citation type="journal article" date="2017" name="Biotechnol. Biofuels">
        <title>Differential beta-glucosidase expression as a function of carbon source availability in Talaromyces amestolkiae: a genomic and proteomic approach.</title>
        <authorList>
            <person name="de Eugenio L.I."/>
            <person name="Mendez-Liter J.A."/>
            <person name="Nieto-Dominguez M."/>
            <person name="Alonso L."/>
            <person name="Gil-Munoz J."/>
            <person name="Barriuso J."/>
            <person name="Prieto A."/>
            <person name="Martinez M.J."/>
        </authorList>
    </citation>
    <scope>NUCLEOTIDE SEQUENCE [LARGE SCALE GENOMIC DNA]</scope>
    <source>
        <strain evidence="10 11">CIB</strain>
    </source>
</reference>
<protein>
    <recommendedName>
        <fullName evidence="9">Aminotransferase class I/classII large domain-containing protein</fullName>
    </recommendedName>
</protein>
<feature type="region of interest" description="Disordered" evidence="7">
    <location>
        <begin position="1"/>
        <end position="63"/>
    </location>
</feature>
<dbReference type="GO" id="GO:0016020">
    <property type="term" value="C:membrane"/>
    <property type="evidence" value="ECO:0007669"/>
    <property type="project" value="UniProtKB-SubCell"/>
</dbReference>
<feature type="transmembrane region" description="Helical" evidence="8">
    <location>
        <begin position="274"/>
        <end position="295"/>
    </location>
</feature>
<comment type="similarity">
    <text evidence="3">Belongs to the class-I pyridoxal-phosphate-dependent aminotransferase family.</text>
</comment>
<dbReference type="CDD" id="cd00609">
    <property type="entry name" value="AAT_like"/>
    <property type="match status" value="1"/>
</dbReference>
<evidence type="ECO:0000256" key="8">
    <source>
        <dbReference type="SAM" id="Phobius"/>
    </source>
</evidence>
<dbReference type="InterPro" id="IPR050859">
    <property type="entry name" value="Class-I_PLP-dep_aminotransf"/>
</dbReference>
<comment type="cofactor">
    <cofactor evidence="1">
        <name>pyridoxal 5'-phosphate</name>
        <dbReference type="ChEBI" id="CHEBI:597326"/>
    </cofactor>
</comment>
<evidence type="ECO:0000256" key="1">
    <source>
        <dbReference type="ARBA" id="ARBA00001933"/>
    </source>
</evidence>
<accession>A0A364L6Y7</accession>
<feature type="transmembrane region" description="Helical" evidence="8">
    <location>
        <begin position="199"/>
        <end position="218"/>
    </location>
</feature>
<dbReference type="EMBL" id="MIKG01000016">
    <property type="protein sequence ID" value="RAO71549.1"/>
    <property type="molecule type" value="Genomic_DNA"/>
</dbReference>
<dbReference type="CDD" id="cd17352">
    <property type="entry name" value="MFS_MCT_SLC16"/>
    <property type="match status" value="1"/>
</dbReference>
<feature type="compositionally biased region" description="Basic and acidic residues" evidence="7">
    <location>
        <begin position="30"/>
        <end position="52"/>
    </location>
</feature>
<feature type="domain" description="Aminotransferase class I/classII large" evidence="9">
    <location>
        <begin position="644"/>
        <end position="929"/>
    </location>
</feature>
<evidence type="ECO:0000313" key="11">
    <source>
        <dbReference type="Proteomes" id="UP000249363"/>
    </source>
</evidence>
<feature type="transmembrane region" description="Helical" evidence="8">
    <location>
        <begin position="230"/>
        <end position="250"/>
    </location>
</feature>
<comment type="caution">
    <text evidence="10">The sequence shown here is derived from an EMBL/GenBank/DDBJ whole genome shotgun (WGS) entry which is preliminary data.</text>
</comment>
<dbReference type="GO" id="GO:0022857">
    <property type="term" value="F:transmembrane transporter activity"/>
    <property type="evidence" value="ECO:0007669"/>
    <property type="project" value="InterPro"/>
</dbReference>
<evidence type="ECO:0000256" key="4">
    <source>
        <dbReference type="ARBA" id="ARBA00022576"/>
    </source>
</evidence>
<dbReference type="Gene3D" id="3.40.640.10">
    <property type="entry name" value="Type I PLP-dependent aspartate aminotransferase-like (Major domain)"/>
    <property type="match status" value="1"/>
</dbReference>
<dbReference type="PANTHER" id="PTHR42790:SF1">
    <property type="entry name" value="AROMATIC AMINO ACID AMINOTRANSFERASE, HYPOTHETICAL (EUROFUNG)"/>
    <property type="match status" value="1"/>
</dbReference>
<dbReference type="InterPro" id="IPR015421">
    <property type="entry name" value="PyrdxlP-dep_Trfase_major"/>
</dbReference>
<dbReference type="OrthoDB" id="691673at2759"/>
<name>A0A364L6Y7_TALAM</name>
<evidence type="ECO:0000259" key="9">
    <source>
        <dbReference type="Pfam" id="PF00155"/>
    </source>
</evidence>
<dbReference type="SUPFAM" id="SSF103473">
    <property type="entry name" value="MFS general substrate transporter"/>
    <property type="match status" value="1"/>
</dbReference>
<keyword evidence="8" id="KW-0812">Transmembrane</keyword>
<dbReference type="PANTHER" id="PTHR42790">
    <property type="entry name" value="AMINOTRANSFERASE"/>
    <property type="match status" value="1"/>
</dbReference>
<evidence type="ECO:0000256" key="2">
    <source>
        <dbReference type="ARBA" id="ARBA00004141"/>
    </source>
</evidence>
<evidence type="ECO:0000256" key="7">
    <source>
        <dbReference type="SAM" id="MobiDB-lite"/>
    </source>
</evidence>
<dbReference type="GO" id="GO:0030170">
    <property type="term" value="F:pyridoxal phosphate binding"/>
    <property type="evidence" value="ECO:0007669"/>
    <property type="project" value="InterPro"/>
</dbReference>
<dbReference type="RefSeq" id="XP_040736064.1">
    <property type="nucleotide sequence ID" value="XM_040880270.1"/>
</dbReference>